<dbReference type="Gene3D" id="3.40.50.150">
    <property type="entry name" value="Vaccinia Virus protein VP39"/>
    <property type="match status" value="1"/>
</dbReference>
<dbReference type="Proteomes" id="UP000604046">
    <property type="component" value="Unassembled WGS sequence"/>
</dbReference>
<organism evidence="1 2">
    <name type="scientific">Symbiodinium natans</name>
    <dbReference type="NCBI Taxonomy" id="878477"/>
    <lineage>
        <taxon>Eukaryota</taxon>
        <taxon>Sar</taxon>
        <taxon>Alveolata</taxon>
        <taxon>Dinophyceae</taxon>
        <taxon>Suessiales</taxon>
        <taxon>Symbiodiniaceae</taxon>
        <taxon>Symbiodinium</taxon>
    </lineage>
</organism>
<evidence type="ECO:0000313" key="1">
    <source>
        <dbReference type="EMBL" id="CAE7301670.1"/>
    </source>
</evidence>
<dbReference type="InterPro" id="IPR029063">
    <property type="entry name" value="SAM-dependent_MTases_sf"/>
</dbReference>
<keyword evidence="2" id="KW-1185">Reference proteome</keyword>
<proteinExistence type="predicted"/>
<evidence type="ECO:0008006" key="3">
    <source>
        <dbReference type="Google" id="ProtNLM"/>
    </source>
</evidence>
<accession>A0A812NSJ7</accession>
<gene>
    <name evidence="1" type="ORF">SNAT2548_LOCUS15868</name>
</gene>
<comment type="caution">
    <text evidence="1">The sequence shown here is derived from an EMBL/GenBank/DDBJ whole genome shotgun (WGS) entry which is preliminary data.</text>
</comment>
<reference evidence="1" key="1">
    <citation type="submission" date="2021-02" db="EMBL/GenBank/DDBJ databases">
        <authorList>
            <person name="Dougan E. K."/>
            <person name="Rhodes N."/>
            <person name="Thang M."/>
            <person name="Chan C."/>
        </authorList>
    </citation>
    <scope>NUCLEOTIDE SEQUENCE</scope>
</reference>
<dbReference type="AlphaFoldDB" id="A0A812NSJ7"/>
<dbReference type="SUPFAM" id="SSF53335">
    <property type="entry name" value="S-adenosyl-L-methionine-dependent methyltransferases"/>
    <property type="match status" value="1"/>
</dbReference>
<dbReference type="EMBL" id="CAJNDS010002067">
    <property type="protein sequence ID" value="CAE7301670.1"/>
    <property type="molecule type" value="Genomic_DNA"/>
</dbReference>
<dbReference type="OrthoDB" id="430123at2759"/>
<protein>
    <recommendedName>
        <fullName evidence="3">Class I SAM-dependent methyltransferase</fullName>
    </recommendedName>
</protein>
<sequence length="373" mass="42096">MVAEIKWELYGREQRFLTGRLPEDAFKQWNVASPQDVLLQNVGEVAMWLYANIQVLASERRTFKSFSGFQSEVELPAAHRYASGPCQEAALKLPRQLQGLFSTYRDLFDRALARSLWNTTAGAGGVHLVQQAAIKLREAPGRALAAFGNRGFDCKTAGRVVRDFAQYFRRFAVDAFLHLSTGAVCNTSFSDGRSRLVYHESRELDLRGHYRGYVLEHLLKSLLQGDATLARAPCLRAVEIGTFSAMTSEYLLRMVPCLQLWCIDPLPQRVAWSRLSKFRNRSTLWKIDSSAGSTRVEDGSMDLVFVDGDHSYEGAASDIFNWEKKLRPGGILAGHDFNGIFPGVVRAIEEFVQLRQLTLHLATDYMWWTFKGA</sequence>
<evidence type="ECO:0000313" key="2">
    <source>
        <dbReference type="Proteomes" id="UP000604046"/>
    </source>
</evidence>
<dbReference type="Pfam" id="PF13578">
    <property type="entry name" value="Methyltransf_24"/>
    <property type="match status" value="1"/>
</dbReference>
<name>A0A812NSJ7_9DINO</name>